<protein>
    <submittedName>
        <fullName evidence="2">Uncharacterized protein</fullName>
    </submittedName>
</protein>
<sequence>MLACASANALAWTHLQVTPGFIEHSSNFLNDGAWRHRTHIRTDLVPNMKFSPDDTVEAYIFVPYIDDLYIVTAFKSERISAYRDDVLNDTVDCGRPLYYFVRIQSEFNLQMCLLFNIIIHNPHIYWSYLAQTLYETFHLLN</sequence>
<reference evidence="2" key="1">
    <citation type="submission" date="2022-11" db="UniProtKB">
        <authorList>
            <consortium name="WormBaseParasite"/>
        </authorList>
    </citation>
    <scope>IDENTIFICATION</scope>
</reference>
<dbReference type="WBParaSite" id="nRc.2.0.1.t47606-RA">
    <property type="protein sequence ID" value="nRc.2.0.1.t47606-RA"/>
    <property type="gene ID" value="nRc.2.0.1.g47606"/>
</dbReference>
<accession>A0A915LCR3</accession>
<evidence type="ECO:0000313" key="2">
    <source>
        <dbReference type="WBParaSite" id="nRc.2.0.1.t47606-RA"/>
    </source>
</evidence>
<dbReference type="Proteomes" id="UP000887565">
    <property type="component" value="Unplaced"/>
</dbReference>
<name>A0A915LCR3_ROMCU</name>
<evidence type="ECO:0000313" key="1">
    <source>
        <dbReference type="Proteomes" id="UP000887565"/>
    </source>
</evidence>
<proteinExistence type="predicted"/>
<organism evidence="1 2">
    <name type="scientific">Romanomermis culicivorax</name>
    <name type="common">Nematode worm</name>
    <dbReference type="NCBI Taxonomy" id="13658"/>
    <lineage>
        <taxon>Eukaryota</taxon>
        <taxon>Metazoa</taxon>
        <taxon>Ecdysozoa</taxon>
        <taxon>Nematoda</taxon>
        <taxon>Enoplea</taxon>
        <taxon>Dorylaimia</taxon>
        <taxon>Mermithida</taxon>
        <taxon>Mermithoidea</taxon>
        <taxon>Mermithidae</taxon>
        <taxon>Romanomermis</taxon>
    </lineage>
</organism>
<keyword evidence="1" id="KW-1185">Reference proteome</keyword>
<dbReference type="AlphaFoldDB" id="A0A915LCR3"/>